<gene>
    <name evidence="1" type="ORF">NPIL_520621</name>
</gene>
<comment type="caution">
    <text evidence="1">The sequence shown here is derived from an EMBL/GenBank/DDBJ whole genome shotgun (WGS) entry which is preliminary data.</text>
</comment>
<dbReference type="Proteomes" id="UP000887013">
    <property type="component" value="Unassembled WGS sequence"/>
</dbReference>
<sequence length="102" mass="11366">MDSLSVFQPDEQNIFITKGCTMYQICRDLNFPDSVGGEGVCLCRSAEVQMMSPTNHGQEEGKSDISILHNKKSFFFLMPLNRTFHILPALRYGGFASLQATG</sequence>
<accession>A0A8X6QJB6</accession>
<evidence type="ECO:0000313" key="1">
    <source>
        <dbReference type="EMBL" id="GFU29952.1"/>
    </source>
</evidence>
<proteinExistence type="predicted"/>
<organism evidence="1 2">
    <name type="scientific">Nephila pilipes</name>
    <name type="common">Giant wood spider</name>
    <name type="synonym">Nephila maculata</name>
    <dbReference type="NCBI Taxonomy" id="299642"/>
    <lineage>
        <taxon>Eukaryota</taxon>
        <taxon>Metazoa</taxon>
        <taxon>Ecdysozoa</taxon>
        <taxon>Arthropoda</taxon>
        <taxon>Chelicerata</taxon>
        <taxon>Arachnida</taxon>
        <taxon>Araneae</taxon>
        <taxon>Araneomorphae</taxon>
        <taxon>Entelegynae</taxon>
        <taxon>Araneoidea</taxon>
        <taxon>Nephilidae</taxon>
        <taxon>Nephila</taxon>
    </lineage>
</organism>
<dbReference type="EMBL" id="BMAW01033371">
    <property type="protein sequence ID" value="GFU29952.1"/>
    <property type="molecule type" value="Genomic_DNA"/>
</dbReference>
<evidence type="ECO:0000313" key="2">
    <source>
        <dbReference type="Proteomes" id="UP000887013"/>
    </source>
</evidence>
<protein>
    <submittedName>
        <fullName evidence="1">Uncharacterized protein</fullName>
    </submittedName>
</protein>
<reference evidence="1" key="1">
    <citation type="submission" date="2020-08" db="EMBL/GenBank/DDBJ databases">
        <title>Multicomponent nature underlies the extraordinary mechanical properties of spider dragline silk.</title>
        <authorList>
            <person name="Kono N."/>
            <person name="Nakamura H."/>
            <person name="Mori M."/>
            <person name="Yoshida Y."/>
            <person name="Ohtoshi R."/>
            <person name="Malay A.D."/>
            <person name="Moran D.A.P."/>
            <person name="Tomita M."/>
            <person name="Numata K."/>
            <person name="Arakawa K."/>
        </authorList>
    </citation>
    <scope>NUCLEOTIDE SEQUENCE</scope>
</reference>
<name>A0A8X6QJB6_NEPPI</name>
<keyword evidence="2" id="KW-1185">Reference proteome</keyword>
<dbReference type="AlphaFoldDB" id="A0A8X6QJB6"/>